<keyword evidence="3" id="KW-0238">DNA-binding</keyword>
<accession>A0ABP9B4F4</accession>
<dbReference type="PANTHER" id="PTHR30346:SF0">
    <property type="entry name" value="HCA OPERON TRANSCRIPTIONAL ACTIVATOR HCAR"/>
    <property type="match status" value="1"/>
</dbReference>
<dbReference type="CDD" id="cd08414">
    <property type="entry name" value="PBP2_LTTR_aromatics_like"/>
    <property type="match status" value="1"/>
</dbReference>
<evidence type="ECO:0000259" key="7">
    <source>
        <dbReference type="Pfam" id="PF03466"/>
    </source>
</evidence>
<evidence type="ECO:0000256" key="4">
    <source>
        <dbReference type="ARBA" id="ARBA00023163"/>
    </source>
</evidence>
<keyword evidence="9" id="KW-1185">Reference proteome</keyword>
<gene>
    <name evidence="8" type="ORF">GCM10023352_05590</name>
</gene>
<keyword evidence="2" id="KW-0805">Transcription regulation</keyword>
<organism evidence="8 9">
    <name type="scientific">Rothia endophytica</name>
    <dbReference type="NCBI Taxonomy" id="1324766"/>
    <lineage>
        <taxon>Bacteria</taxon>
        <taxon>Bacillati</taxon>
        <taxon>Actinomycetota</taxon>
        <taxon>Actinomycetes</taxon>
        <taxon>Micrococcales</taxon>
        <taxon>Micrococcaceae</taxon>
        <taxon>Rothia</taxon>
    </lineage>
</organism>
<evidence type="ECO:0000313" key="8">
    <source>
        <dbReference type="EMBL" id="GAA4790451.1"/>
    </source>
</evidence>
<feature type="domain" description="LysR substrate-binding" evidence="7">
    <location>
        <begin position="31"/>
        <end position="218"/>
    </location>
</feature>
<comment type="caution">
    <text evidence="8">The sequence shown here is derived from an EMBL/GenBank/DDBJ whole genome shotgun (WGS) entry which is preliminary data.</text>
</comment>
<keyword evidence="4" id="KW-0804">Transcription</keyword>
<evidence type="ECO:0000256" key="5">
    <source>
        <dbReference type="SAM" id="MobiDB-lite"/>
    </source>
</evidence>
<dbReference type="EMBL" id="BAABKP010000001">
    <property type="protein sequence ID" value="GAA4790451.1"/>
    <property type="molecule type" value="Genomic_DNA"/>
</dbReference>
<protein>
    <submittedName>
        <fullName evidence="8">LysR substrate-binding domain-containing protein</fullName>
    </submittedName>
</protein>
<feature type="region of interest" description="Disordered" evidence="5">
    <location>
        <begin position="232"/>
        <end position="299"/>
    </location>
</feature>
<evidence type="ECO:0000256" key="2">
    <source>
        <dbReference type="ARBA" id="ARBA00023015"/>
    </source>
</evidence>
<dbReference type="PANTHER" id="PTHR30346">
    <property type="entry name" value="TRANSCRIPTIONAL DUAL REGULATOR HCAR-RELATED"/>
    <property type="match status" value="1"/>
</dbReference>
<name>A0ABP9B4F4_9MICC</name>
<evidence type="ECO:0000256" key="3">
    <source>
        <dbReference type="ARBA" id="ARBA00023125"/>
    </source>
</evidence>
<dbReference type="RefSeq" id="WP_345444468.1">
    <property type="nucleotide sequence ID" value="NZ_BAABKP010000001.1"/>
</dbReference>
<feature type="transmembrane region" description="Helical" evidence="6">
    <location>
        <begin position="168"/>
        <end position="187"/>
    </location>
</feature>
<dbReference type="Pfam" id="PF03466">
    <property type="entry name" value="LysR_substrate"/>
    <property type="match status" value="1"/>
</dbReference>
<reference evidence="9" key="1">
    <citation type="journal article" date="2019" name="Int. J. Syst. Evol. Microbiol.">
        <title>The Global Catalogue of Microorganisms (GCM) 10K type strain sequencing project: providing services to taxonomists for standard genome sequencing and annotation.</title>
        <authorList>
            <consortium name="The Broad Institute Genomics Platform"/>
            <consortium name="The Broad Institute Genome Sequencing Center for Infectious Disease"/>
            <person name="Wu L."/>
            <person name="Ma J."/>
        </authorList>
    </citation>
    <scope>NUCLEOTIDE SEQUENCE [LARGE SCALE GENOMIC DNA]</scope>
    <source>
        <strain evidence="9">JCM 18541</strain>
    </source>
</reference>
<evidence type="ECO:0000256" key="1">
    <source>
        <dbReference type="ARBA" id="ARBA00009437"/>
    </source>
</evidence>
<dbReference type="SUPFAM" id="SSF53850">
    <property type="entry name" value="Periplasmic binding protein-like II"/>
    <property type="match status" value="1"/>
</dbReference>
<keyword evidence="6" id="KW-0812">Transmembrane</keyword>
<dbReference type="Proteomes" id="UP001500187">
    <property type="component" value="Unassembled WGS sequence"/>
</dbReference>
<dbReference type="InterPro" id="IPR005119">
    <property type="entry name" value="LysR_subst-bd"/>
</dbReference>
<evidence type="ECO:0000313" key="9">
    <source>
        <dbReference type="Proteomes" id="UP001500187"/>
    </source>
</evidence>
<comment type="similarity">
    <text evidence="1">Belongs to the LysR transcriptional regulatory family.</text>
</comment>
<proteinExistence type="inferred from homology"/>
<feature type="compositionally biased region" description="Basic and acidic residues" evidence="5">
    <location>
        <begin position="239"/>
        <end position="258"/>
    </location>
</feature>
<sequence>MTLSEAILNHPHLLIDEETGRYERVGKVPGLCIGFVPGIMPGKWFNRWQQRYSAIAPLTEVALAEARGLDALDAFADMVIVRAEDEPEARDKKKYHAIEIYREQLVVLMPKDHLLTVLDEVPLAELSEEFLLQAPDEVPEWAEISADYRAANPRQLPQMRNRKDAVELVAAGVGLMIVPLSVARFYHRKDLTYRPLKGADERPVLLCWKRQLREDDREALLQDFVGITRGRTAASNRGSDSKEVALEKQRRQKEEAKQKRQAANKRRELEDRKKRNARKNGNLRQYQTQKGGAAGRKKK</sequence>
<dbReference type="Gene3D" id="3.40.190.10">
    <property type="entry name" value="Periplasmic binding protein-like II"/>
    <property type="match status" value="2"/>
</dbReference>
<keyword evidence="6" id="KW-0472">Membrane</keyword>
<evidence type="ECO:0000256" key="6">
    <source>
        <dbReference type="SAM" id="Phobius"/>
    </source>
</evidence>
<keyword evidence="6" id="KW-1133">Transmembrane helix</keyword>